<dbReference type="GO" id="GO:0003676">
    <property type="term" value="F:nucleic acid binding"/>
    <property type="evidence" value="ECO:0007669"/>
    <property type="project" value="InterPro"/>
</dbReference>
<name>A0A4Y2AI53_ARAVE</name>
<dbReference type="Gene3D" id="3.30.420.10">
    <property type="entry name" value="Ribonuclease H-like superfamily/Ribonuclease H"/>
    <property type="match status" value="1"/>
</dbReference>
<dbReference type="OrthoDB" id="6437521at2759"/>
<sequence length="101" mass="11881">MLPRHYLFQILEQMEVAGRLLHDHAQPHAALRTQLLHRFHLKVFDHPDYSPDLASSDYRLKTFLEKKYFPSDDDVQIDGCHRLALLSDGKCLRHWCIGLMV</sequence>
<gene>
    <name evidence="1" type="ORF">AVEN_92598_1</name>
</gene>
<evidence type="ECO:0008006" key="3">
    <source>
        <dbReference type="Google" id="ProtNLM"/>
    </source>
</evidence>
<evidence type="ECO:0000313" key="2">
    <source>
        <dbReference type="Proteomes" id="UP000499080"/>
    </source>
</evidence>
<proteinExistence type="predicted"/>
<dbReference type="EMBL" id="BGPR01000018">
    <property type="protein sequence ID" value="GBL79420.1"/>
    <property type="molecule type" value="Genomic_DNA"/>
</dbReference>
<dbReference type="AlphaFoldDB" id="A0A4Y2AI53"/>
<dbReference type="Proteomes" id="UP000499080">
    <property type="component" value="Unassembled WGS sequence"/>
</dbReference>
<reference evidence="1 2" key="1">
    <citation type="journal article" date="2019" name="Sci. Rep.">
        <title>Orb-weaving spider Araneus ventricosus genome elucidates the spidroin gene catalogue.</title>
        <authorList>
            <person name="Kono N."/>
            <person name="Nakamura H."/>
            <person name="Ohtoshi R."/>
            <person name="Moran D.A.P."/>
            <person name="Shinohara A."/>
            <person name="Yoshida Y."/>
            <person name="Fujiwara M."/>
            <person name="Mori M."/>
            <person name="Tomita M."/>
            <person name="Arakawa K."/>
        </authorList>
    </citation>
    <scope>NUCLEOTIDE SEQUENCE [LARGE SCALE GENOMIC DNA]</scope>
</reference>
<keyword evidence="2" id="KW-1185">Reference proteome</keyword>
<comment type="caution">
    <text evidence="1">The sequence shown here is derived from an EMBL/GenBank/DDBJ whole genome shotgun (WGS) entry which is preliminary data.</text>
</comment>
<organism evidence="1 2">
    <name type="scientific">Araneus ventricosus</name>
    <name type="common">Orbweaver spider</name>
    <name type="synonym">Epeira ventricosa</name>
    <dbReference type="NCBI Taxonomy" id="182803"/>
    <lineage>
        <taxon>Eukaryota</taxon>
        <taxon>Metazoa</taxon>
        <taxon>Ecdysozoa</taxon>
        <taxon>Arthropoda</taxon>
        <taxon>Chelicerata</taxon>
        <taxon>Arachnida</taxon>
        <taxon>Araneae</taxon>
        <taxon>Araneomorphae</taxon>
        <taxon>Entelegynae</taxon>
        <taxon>Araneoidea</taxon>
        <taxon>Araneidae</taxon>
        <taxon>Araneus</taxon>
    </lineage>
</organism>
<accession>A0A4Y2AI53</accession>
<protein>
    <recommendedName>
        <fullName evidence="3">Histone-lysine N-methyltransferase SETMAR</fullName>
    </recommendedName>
</protein>
<dbReference type="InterPro" id="IPR036397">
    <property type="entry name" value="RNaseH_sf"/>
</dbReference>
<evidence type="ECO:0000313" key="1">
    <source>
        <dbReference type="EMBL" id="GBL79420.1"/>
    </source>
</evidence>